<dbReference type="EMBL" id="JADJMS010000013">
    <property type="protein sequence ID" value="MBK7414887.1"/>
    <property type="molecule type" value="Genomic_DNA"/>
</dbReference>
<reference evidence="2 3" key="1">
    <citation type="submission" date="2020-10" db="EMBL/GenBank/DDBJ databases">
        <title>Connecting structure to function with the recovery of over 1000 high-quality activated sludge metagenome-assembled genomes encoding full-length rRNA genes using long-read sequencing.</title>
        <authorList>
            <person name="Singleton C.M."/>
            <person name="Petriglieri F."/>
            <person name="Kristensen J.M."/>
            <person name="Kirkegaard R.H."/>
            <person name="Michaelsen T.Y."/>
            <person name="Andersen M.H."/>
            <person name="Karst S.M."/>
            <person name="Dueholm M.S."/>
            <person name="Nielsen P.H."/>
            <person name="Albertsen M."/>
        </authorList>
    </citation>
    <scope>NUCLEOTIDE SEQUENCE [LARGE SCALE GENOMIC DNA]</scope>
    <source>
        <strain evidence="2">EsbW_18-Q3-R4-48_BATAC.463</strain>
    </source>
</reference>
<accession>A0A935MVN5</accession>
<name>A0A935MVN5_9RHOO</name>
<protein>
    <submittedName>
        <fullName evidence="2">Uncharacterized protein</fullName>
    </submittedName>
</protein>
<evidence type="ECO:0000256" key="1">
    <source>
        <dbReference type="SAM" id="MobiDB-lite"/>
    </source>
</evidence>
<dbReference type="AlphaFoldDB" id="A0A935MVN5"/>
<organism evidence="2 3">
    <name type="scientific">Candidatus Dechloromonas phosphorivorans</name>
    <dbReference type="NCBI Taxonomy" id="2899244"/>
    <lineage>
        <taxon>Bacteria</taxon>
        <taxon>Pseudomonadati</taxon>
        <taxon>Pseudomonadota</taxon>
        <taxon>Betaproteobacteria</taxon>
        <taxon>Rhodocyclales</taxon>
        <taxon>Azonexaceae</taxon>
        <taxon>Dechloromonas</taxon>
    </lineage>
</organism>
<dbReference type="Proteomes" id="UP000739411">
    <property type="component" value="Unassembled WGS sequence"/>
</dbReference>
<feature type="compositionally biased region" description="Basic residues" evidence="1">
    <location>
        <begin position="244"/>
        <end position="253"/>
    </location>
</feature>
<gene>
    <name evidence="2" type="ORF">IPJ38_06950</name>
</gene>
<feature type="region of interest" description="Disordered" evidence="1">
    <location>
        <begin position="234"/>
        <end position="253"/>
    </location>
</feature>
<evidence type="ECO:0000313" key="3">
    <source>
        <dbReference type="Proteomes" id="UP000739411"/>
    </source>
</evidence>
<comment type="caution">
    <text evidence="2">The sequence shown here is derived from an EMBL/GenBank/DDBJ whole genome shotgun (WGS) entry which is preliminary data.</text>
</comment>
<evidence type="ECO:0000313" key="2">
    <source>
        <dbReference type="EMBL" id="MBK7414887.1"/>
    </source>
</evidence>
<sequence>MVSVATADGAADEANRKLAATLEAVTLAENSSALDKALAKSVTEQLLINALAIAANSSEISKLTEIAQQSSATNSAEILDELLAASISQPNTETAATISEEPVSTTDSVATLPLLTPTTQSVTIEPGTVTTSTAATAANVVATSSTTTNSPSAISEVVNTPARNTTTDSAMQAVVTVAQNPAYANLVASQYVGMAASMAQPPSVNTPPIRLEEIKPVFAIPAITALSKLGAESGHDGNPALGYRQRKTNALRM</sequence>
<proteinExistence type="predicted"/>